<sequence>MSGPRRPRRPGRTPGGPRPPAALGLLPAAALLAACGVPPSDVIQTGPPATGLPADTLLYFVSPYDDSLVATPRRTEGPADVSTALGLLLDGPDEEESDRLATRLSGLPGPPAVTTGLSGVVLTFSAGTGPLDETAQGQLVCTAAEAFRATGPTPRGRAAAAEALRAAGEPVPAPGPITVELRGDGWKAAREASFCPEP</sequence>
<organism evidence="2 3">
    <name type="scientific">Streptomyces hoynatensis</name>
    <dbReference type="NCBI Taxonomy" id="1141874"/>
    <lineage>
        <taxon>Bacteria</taxon>
        <taxon>Bacillati</taxon>
        <taxon>Actinomycetota</taxon>
        <taxon>Actinomycetes</taxon>
        <taxon>Kitasatosporales</taxon>
        <taxon>Streptomycetaceae</taxon>
        <taxon>Streptomyces</taxon>
    </lineage>
</organism>
<comment type="caution">
    <text evidence="2">The sequence shown here is derived from an EMBL/GenBank/DDBJ whole genome shotgun (WGS) entry which is preliminary data.</text>
</comment>
<dbReference type="EMBL" id="RBAL01000002">
    <property type="protein sequence ID" value="RKN45653.1"/>
    <property type="molecule type" value="Genomic_DNA"/>
</dbReference>
<gene>
    <name evidence="2" type="ORF">D7294_04060</name>
</gene>
<protein>
    <recommendedName>
        <fullName evidence="4">GerMN domain-containing protein</fullName>
    </recommendedName>
</protein>
<reference evidence="2 3" key="1">
    <citation type="journal article" date="2014" name="Int. J. Syst. Evol. Microbiol.">
        <title>Streptomyces hoynatensis sp. nov., isolated from deep marine sediment.</title>
        <authorList>
            <person name="Veyisoglu A."/>
            <person name="Sahin N."/>
        </authorList>
    </citation>
    <scope>NUCLEOTIDE SEQUENCE [LARGE SCALE GENOMIC DNA]</scope>
    <source>
        <strain evidence="2 3">KCTC 29097</strain>
    </source>
</reference>
<dbReference type="RefSeq" id="WP_120675571.1">
    <property type="nucleotide sequence ID" value="NZ_RBAL01000002.1"/>
</dbReference>
<evidence type="ECO:0000313" key="3">
    <source>
        <dbReference type="Proteomes" id="UP000272474"/>
    </source>
</evidence>
<dbReference type="PROSITE" id="PS51257">
    <property type="entry name" value="PROKAR_LIPOPROTEIN"/>
    <property type="match status" value="1"/>
</dbReference>
<proteinExistence type="predicted"/>
<dbReference type="AlphaFoldDB" id="A0A3A9ZBL2"/>
<evidence type="ECO:0000313" key="2">
    <source>
        <dbReference type="EMBL" id="RKN45653.1"/>
    </source>
</evidence>
<evidence type="ECO:0008006" key="4">
    <source>
        <dbReference type="Google" id="ProtNLM"/>
    </source>
</evidence>
<evidence type="ECO:0000256" key="1">
    <source>
        <dbReference type="SAM" id="MobiDB-lite"/>
    </source>
</evidence>
<name>A0A3A9ZBL2_9ACTN</name>
<feature type="compositionally biased region" description="Basic residues" evidence="1">
    <location>
        <begin position="1"/>
        <end position="11"/>
    </location>
</feature>
<keyword evidence="3" id="KW-1185">Reference proteome</keyword>
<accession>A0A3A9ZBL2</accession>
<dbReference type="Proteomes" id="UP000272474">
    <property type="component" value="Unassembled WGS sequence"/>
</dbReference>
<feature type="region of interest" description="Disordered" evidence="1">
    <location>
        <begin position="1"/>
        <end position="23"/>
    </location>
</feature>